<name>A0A1L0B2I7_9ASCO</name>
<feature type="region of interest" description="Disordered" evidence="1">
    <location>
        <begin position="161"/>
        <end position="240"/>
    </location>
</feature>
<protein>
    <recommendedName>
        <fullName evidence="2">Rho-GAP domain-containing protein</fullName>
    </recommendedName>
</protein>
<dbReference type="Proteomes" id="UP000183365">
    <property type="component" value="Unassembled WGS sequence"/>
</dbReference>
<evidence type="ECO:0000313" key="3">
    <source>
        <dbReference type="EMBL" id="SGZ40610.1"/>
    </source>
</evidence>
<feature type="domain" description="Rho-GAP" evidence="2">
    <location>
        <begin position="908"/>
        <end position="1119"/>
    </location>
</feature>
<dbReference type="SUPFAM" id="SSF48350">
    <property type="entry name" value="GTPase activation domain, GAP"/>
    <property type="match status" value="1"/>
</dbReference>
<dbReference type="EMBL" id="FQNF01000056">
    <property type="protein sequence ID" value="SGZ40610.1"/>
    <property type="molecule type" value="Genomic_DNA"/>
</dbReference>
<gene>
    <name evidence="3" type="ORF">HGUI_02810</name>
</gene>
<feature type="compositionally biased region" description="Low complexity" evidence="1">
    <location>
        <begin position="93"/>
        <end position="103"/>
    </location>
</feature>
<dbReference type="VEuPathDB" id="FungiDB:HGUI_02810"/>
<dbReference type="PANTHER" id="PTHR45808:SF2">
    <property type="entry name" value="RHO GTPASE-ACTIVATING PROTEIN 68F"/>
    <property type="match status" value="1"/>
</dbReference>
<feature type="compositionally biased region" description="Polar residues" evidence="1">
    <location>
        <begin position="355"/>
        <end position="371"/>
    </location>
</feature>
<dbReference type="AlphaFoldDB" id="A0A1L0B2I7"/>
<dbReference type="OrthoDB" id="3972322at2759"/>
<proteinExistence type="predicted"/>
<dbReference type="GO" id="GO:0005096">
    <property type="term" value="F:GTPase activator activity"/>
    <property type="evidence" value="ECO:0007669"/>
    <property type="project" value="TreeGrafter"/>
</dbReference>
<dbReference type="InterPro" id="IPR000198">
    <property type="entry name" value="RhoGAP_dom"/>
</dbReference>
<dbReference type="PROSITE" id="PS50238">
    <property type="entry name" value="RHOGAP"/>
    <property type="match status" value="1"/>
</dbReference>
<dbReference type="PANTHER" id="PTHR45808">
    <property type="entry name" value="RHO GTPASE-ACTIVATING PROTEIN 68F"/>
    <property type="match status" value="1"/>
</dbReference>
<feature type="region of interest" description="Disordered" evidence="1">
    <location>
        <begin position="349"/>
        <end position="371"/>
    </location>
</feature>
<organism evidence="3 4">
    <name type="scientific">Hanseniaspora guilliermondii</name>
    <dbReference type="NCBI Taxonomy" id="56406"/>
    <lineage>
        <taxon>Eukaryota</taxon>
        <taxon>Fungi</taxon>
        <taxon>Dikarya</taxon>
        <taxon>Ascomycota</taxon>
        <taxon>Saccharomycotina</taxon>
        <taxon>Saccharomycetes</taxon>
        <taxon>Saccharomycodales</taxon>
        <taxon>Saccharomycodaceae</taxon>
        <taxon>Hanseniaspora</taxon>
    </lineage>
</organism>
<evidence type="ECO:0000259" key="2">
    <source>
        <dbReference type="PROSITE" id="PS50238"/>
    </source>
</evidence>
<dbReference type="Pfam" id="PF00620">
    <property type="entry name" value="RhoGAP"/>
    <property type="match status" value="1"/>
</dbReference>
<feature type="compositionally biased region" description="Basic and acidic residues" evidence="1">
    <location>
        <begin position="209"/>
        <end position="228"/>
    </location>
</feature>
<sequence>MSKQNNLSLPLSNGKNSLDIENAKLRNIISILKSELLKHISLDELNNLVHQSQSPSTASTNINENGSSTLNSASNIIQSYSIDNNMVTPTSTKFNNNKKLNTKMSSSPSTLGLSNIINKENVAPPRSRNRQSDSSVNNQKAIDNLQFSHSDVSLTEAILEDDDEKVSPSGYNTQHYLRSPVEQELLRNSDSASDDSDDEFSLNSLTNKNTDRSVKIKGPHSDERDKSISRPRSPFSIKSPRLLDSELMDLDTFSNNVLQNNKQSDVHSSISQSINDSNKSFSSQFLDIPKENNNNLNDAINLIKENDDIIAKENLNSSLDLKFNSKVLKPPKSPAPRSNIAEDVILDDKDRRNSEMSYNSSIQLSPSPSIMMTPKISQPTNIKIKGLSPSPDLKPATIEEHNKPATSTTYTTSRIQIQSQNSLSTIKSNNANQTPTKLINIDSNQLTSDGQSQRSSIYGNSIQLNQNENLLLSPRAKQLQSPRLASKNRHNVIYDNKLHSPMRMEPLDISEVETDFKGLNDYEKLQLGIDIVKPEAEKATSLKNEALFVQPNELQNIQINLLSCIHYLEDTNPKELGFLFRVVDKKSNKSLYEFSKKYEQIVKLLSYLQKYTKMSLDIPSFQKDEDGFVPKQIIGRYVNISNIIKHAVKFAVDSDNLSILIKLAEFISTNISINTFGNEFLNFNKFNNEEVKVKLENYCMVKRYKTIGSASPWKCRSIGLIVDKNNYWIKFLDVRDNIQEGLRLSSHTSLEFFDNNEQELEKYGCYNGFYISENGKKSPIGGSKNNSKLYLSFETREIRDNWIKVLYQIIKTGSLSNMEMQQRQVFSDVQSVKSDESNDTNNTSARKYRMRSLFPFNKKDINTTQGVEYNSEINSNDTAVDNTIVDGHVSDNEVIEDNNKIFGNFLHHALMKSSKKYNDHVVPGIIHNCIERLYLDDGFYLKEQGIFRISGSSLTIKNLMEKYDREYDVDLKNYDIHVVCSLMKTYLRQIPDLGGILGNQRSSSVDKLKEVCEQQSMNNAKVVDVIKEMKRVLWNRDYIDVEHFDLCAVLFELLNKISLKSDSNKMNLRNLIIVFAPTLDLPVDVLAHFIRDYKYLFNKEEIFDETINRDDIKVNIPGM</sequence>
<evidence type="ECO:0000313" key="4">
    <source>
        <dbReference type="Proteomes" id="UP000183365"/>
    </source>
</evidence>
<feature type="compositionally biased region" description="Polar residues" evidence="1">
    <location>
        <begin position="104"/>
        <end position="118"/>
    </location>
</feature>
<reference evidence="4" key="1">
    <citation type="submission" date="2016-11" db="EMBL/GenBank/DDBJ databases">
        <authorList>
            <person name="Guldener U."/>
        </authorList>
    </citation>
    <scope>NUCLEOTIDE SEQUENCE [LARGE SCALE GENOMIC DNA]</scope>
</reference>
<dbReference type="GO" id="GO:0005737">
    <property type="term" value="C:cytoplasm"/>
    <property type="evidence" value="ECO:0007669"/>
    <property type="project" value="TreeGrafter"/>
</dbReference>
<dbReference type="GO" id="GO:0007264">
    <property type="term" value="P:small GTPase-mediated signal transduction"/>
    <property type="evidence" value="ECO:0007669"/>
    <property type="project" value="TreeGrafter"/>
</dbReference>
<accession>A0A1L0B2I7</accession>
<keyword evidence="4" id="KW-1185">Reference proteome</keyword>
<dbReference type="Gene3D" id="1.10.555.10">
    <property type="entry name" value="Rho GTPase activation protein"/>
    <property type="match status" value="1"/>
</dbReference>
<evidence type="ECO:0000256" key="1">
    <source>
        <dbReference type="SAM" id="MobiDB-lite"/>
    </source>
</evidence>
<feature type="region of interest" description="Disordered" evidence="1">
    <location>
        <begin position="93"/>
        <end position="137"/>
    </location>
</feature>
<dbReference type="InterPro" id="IPR008936">
    <property type="entry name" value="Rho_GTPase_activation_prot"/>
</dbReference>
<dbReference type="SMART" id="SM00324">
    <property type="entry name" value="RhoGAP"/>
    <property type="match status" value="1"/>
</dbReference>